<comment type="similarity">
    <text evidence="1">Belongs to the ATP-dependent AMP-binding enzyme family.</text>
</comment>
<dbReference type="OrthoDB" id="4495845at2"/>
<dbReference type="PROSITE" id="PS00455">
    <property type="entry name" value="AMP_BINDING"/>
    <property type="match status" value="1"/>
</dbReference>
<dbReference type="RefSeq" id="WP_114532036.1">
    <property type="nucleotide sequence ID" value="NZ_QQBH01000028.1"/>
</dbReference>
<feature type="compositionally biased region" description="Polar residues" evidence="3">
    <location>
        <begin position="341"/>
        <end position="350"/>
    </location>
</feature>
<dbReference type="AlphaFoldDB" id="A0A369UZQ5"/>
<feature type="region of interest" description="Disordered" evidence="3">
    <location>
        <begin position="364"/>
        <end position="388"/>
    </location>
</feature>
<keyword evidence="2" id="KW-0436">Ligase</keyword>
<feature type="domain" description="AMP-dependent synthetase/ligase" evidence="4">
    <location>
        <begin position="38"/>
        <end position="288"/>
    </location>
</feature>
<dbReference type="EMBL" id="QQBH01000028">
    <property type="protein sequence ID" value="RDD85268.1"/>
    <property type="molecule type" value="Genomic_DNA"/>
</dbReference>
<comment type="caution">
    <text evidence="5">The sequence shown here is derived from an EMBL/GenBank/DDBJ whole genome shotgun (WGS) entry which is preliminary data.</text>
</comment>
<dbReference type="PANTHER" id="PTHR43201">
    <property type="entry name" value="ACYL-COA SYNTHETASE"/>
    <property type="match status" value="1"/>
</dbReference>
<evidence type="ECO:0000256" key="1">
    <source>
        <dbReference type="ARBA" id="ARBA00006432"/>
    </source>
</evidence>
<name>A0A369UZQ5_9ACTN</name>
<dbReference type="Proteomes" id="UP000253742">
    <property type="component" value="Unassembled WGS sequence"/>
</dbReference>
<dbReference type="SUPFAM" id="SSF56801">
    <property type="entry name" value="Acetyl-CoA synthetase-like"/>
    <property type="match status" value="1"/>
</dbReference>
<dbReference type="Gene3D" id="3.40.50.12780">
    <property type="entry name" value="N-terminal domain of ligase-like"/>
    <property type="match status" value="1"/>
</dbReference>
<dbReference type="PANTHER" id="PTHR43201:SF5">
    <property type="entry name" value="MEDIUM-CHAIN ACYL-COA LIGASE ACSF2, MITOCHONDRIAL"/>
    <property type="match status" value="1"/>
</dbReference>
<dbReference type="GO" id="GO:0006631">
    <property type="term" value="P:fatty acid metabolic process"/>
    <property type="evidence" value="ECO:0007669"/>
    <property type="project" value="TreeGrafter"/>
</dbReference>
<dbReference type="GO" id="GO:0031956">
    <property type="term" value="F:medium-chain fatty acid-CoA ligase activity"/>
    <property type="evidence" value="ECO:0007669"/>
    <property type="project" value="TreeGrafter"/>
</dbReference>
<evidence type="ECO:0000313" key="5">
    <source>
        <dbReference type="EMBL" id="RDD85268.1"/>
    </source>
</evidence>
<proteinExistence type="inferred from homology"/>
<dbReference type="InterPro" id="IPR000873">
    <property type="entry name" value="AMP-dep_synth/lig_dom"/>
</dbReference>
<protein>
    <recommendedName>
        <fullName evidence="4">AMP-dependent synthetase/ligase domain-containing protein</fullName>
    </recommendedName>
</protein>
<sequence length="388" mass="40694">MSSVARTLVDRAHKRPGLRLGTVNDQLRLDEALTLAAGRAERLLDSGVAPGDRVALVASTSTDYLLTWMACVLAGTPVALVNPTYPRDLLAEMLRRLDPAVVIAQEHLADARTSGSADPAGLPGLGAASLDTVSYMHTSGTSGPPKFCVQTNEYFRRLAAAMGAALELTPADRVLAPLPLFHINPMGYGILTALYAGADALAVEKFSASRFWPDAVRQGVTALVLHAPPVEILKRATTAEDAAGHRIRTMFYADGAFLERFSVPAAVSGYGSTEAAGVTHLRRWSVTDHLPPDGMAAPLARTSNGASTATSRFGSESASGAHCSAATSPRTGSTPPGMPRTGSTRAISAASTPTVTWCSWNAARNRSVSEESSSPSRLSRATSRASRD</sequence>
<evidence type="ECO:0000256" key="2">
    <source>
        <dbReference type="ARBA" id="ARBA00022598"/>
    </source>
</evidence>
<dbReference type="Pfam" id="PF00501">
    <property type="entry name" value="AMP-binding"/>
    <property type="match status" value="1"/>
</dbReference>
<dbReference type="InterPro" id="IPR042099">
    <property type="entry name" value="ANL_N_sf"/>
</dbReference>
<reference evidence="5 6" key="1">
    <citation type="submission" date="2018-07" db="EMBL/GenBank/DDBJ databases">
        <title>Genome guided investigation of antibiotics producing actinomycetales strain isolated from a Macau mangrove ecosystem.</title>
        <authorList>
            <person name="Hu D."/>
        </authorList>
    </citation>
    <scope>NUCLEOTIDE SEQUENCE [LARGE SCALE GENOMIC DNA]</scope>
    <source>
        <strain evidence="5 6">2297</strain>
    </source>
</reference>
<gene>
    <name evidence="5" type="ORF">DVZ84_30590</name>
</gene>
<evidence type="ECO:0000259" key="4">
    <source>
        <dbReference type="Pfam" id="PF00501"/>
    </source>
</evidence>
<feature type="compositionally biased region" description="Polar residues" evidence="3">
    <location>
        <begin position="301"/>
        <end position="318"/>
    </location>
</feature>
<dbReference type="InterPro" id="IPR020845">
    <property type="entry name" value="AMP-binding_CS"/>
</dbReference>
<feature type="region of interest" description="Disordered" evidence="3">
    <location>
        <begin position="292"/>
        <end position="350"/>
    </location>
</feature>
<evidence type="ECO:0000256" key="3">
    <source>
        <dbReference type="SAM" id="MobiDB-lite"/>
    </source>
</evidence>
<evidence type="ECO:0000313" key="6">
    <source>
        <dbReference type="Proteomes" id="UP000253742"/>
    </source>
</evidence>
<accession>A0A369UZQ5</accession>
<feature type="compositionally biased region" description="Polar residues" evidence="3">
    <location>
        <begin position="325"/>
        <end position="334"/>
    </location>
</feature>
<organism evidence="5 6">
    <name type="scientific">Streptomyces parvulus</name>
    <dbReference type="NCBI Taxonomy" id="146923"/>
    <lineage>
        <taxon>Bacteria</taxon>
        <taxon>Bacillati</taxon>
        <taxon>Actinomycetota</taxon>
        <taxon>Actinomycetes</taxon>
        <taxon>Kitasatosporales</taxon>
        <taxon>Streptomycetaceae</taxon>
        <taxon>Streptomyces</taxon>
    </lineage>
</organism>